<organism evidence="4">
    <name type="scientific">Fonticula alba</name>
    <name type="common">Slime mold</name>
    <dbReference type="NCBI Taxonomy" id="691883"/>
    <lineage>
        <taxon>Eukaryota</taxon>
        <taxon>Rotosphaerida</taxon>
        <taxon>Fonticulaceae</taxon>
        <taxon>Fonticula</taxon>
    </lineage>
</organism>
<dbReference type="Pfam" id="PF04252">
    <property type="entry name" value="SFM1-like"/>
    <property type="match status" value="1"/>
</dbReference>
<dbReference type="GO" id="GO:0005886">
    <property type="term" value="C:plasma membrane"/>
    <property type="evidence" value="ECO:0007669"/>
    <property type="project" value="TreeGrafter"/>
</dbReference>
<dbReference type="STRING" id="691883.A0A058Z547"/>
<dbReference type="InterPro" id="IPR036964">
    <property type="entry name" value="RASGEF_cat_dom_sf"/>
</dbReference>
<dbReference type="EMBL" id="KB932207">
    <property type="protein sequence ID" value="KCV69033.1"/>
    <property type="molecule type" value="Genomic_DNA"/>
</dbReference>
<evidence type="ECO:0000259" key="3">
    <source>
        <dbReference type="PROSITE" id="PS50009"/>
    </source>
</evidence>
<evidence type="ECO:0000256" key="1">
    <source>
        <dbReference type="ARBA" id="ARBA00022658"/>
    </source>
</evidence>
<dbReference type="AlphaFoldDB" id="A0A058Z547"/>
<dbReference type="InterPro" id="IPR001895">
    <property type="entry name" value="RASGEF_cat_dom"/>
</dbReference>
<dbReference type="OrthoDB" id="546434at2759"/>
<dbReference type="CDD" id="cd18090">
    <property type="entry name" value="Arginine_MT_Sfm1"/>
    <property type="match status" value="1"/>
</dbReference>
<name>A0A058Z547_FONAL</name>
<dbReference type="SMART" id="SM00147">
    <property type="entry name" value="RasGEF"/>
    <property type="match status" value="1"/>
</dbReference>
<dbReference type="GO" id="GO:0005085">
    <property type="term" value="F:guanyl-nucleotide exchange factor activity"/>
    <property type="evidence" value="ECO:0007669"/>
    <property type="project" value="UniProtKB-KW"/>
</dbReference>
<dbReference type="Proteomes" id="UP000030693">
    <property type="component" value="Unassembled WGS sequence"/>
</dbReference>
<dbReference type="SUPFAM" id="SSF48366">
    <property type="entry name" value="Ras GEF"/>
    <property type="match status" value="1"/>
</dbReference>
<proteinExistence type="predicted"/>
<gene>
    <name evidence="4" type="ORF">H696_04453</name>
</gene>
<dbReference type="PANTHER" id="PTHR23113">
    <property type="entry name" value="GUANINE NUCLEOTIDE EXCHANGE FACTOR"/>
    <property type="match status" value="1"/>
</dbReference>
<dbReference type="eggNOG" id="KOG3417">
    <property type="taxonomic scope" value="Eukaryota"/>
</dbReference>
<protein>
    <recommendedName>
        <fullName evidence="3">Ras-GEF domain-containing protein</fullName>
    </recommendedName>
</protein>
<keyword evidence="1 2" id="KW-0344">Guanine-nucleotide releasing factor</keyword>
<dbReference type="PROSITE" id="PS00720">
    <property type="entry name" value="RASGEF"/>
    <property type="match status" value="1"/>
</dbReference>
<dbReference type="InterPro" id="IPR023578">
    <property type="entry name" value="Ras_GEF_dom_sf"/>
</dbReference>
<dbReference type="InterPro" id="IPR019804">
    <property type="entry name" value="Ras_G-nucl-exch_fac_CS"/>
</dbReference>
<dbReference type="GeneID" id="20529178"/>
<dbReference type="GO" id="GO:0007265">
    <property type="term" value="P:Ras protein signal transduction"/>
    <property type="evidence" value="ECO:0007669"/>
    <property type="project" value="TreeGrafter"/>
</dbReference>
<sequence>MSETRQLTYIIEHMEADTLSTWSLVEYMHTAAAIATPATLKLDAPGPGFSCRLMITNLSQENIDLLRKEGIHESAILETRKVLDMEFPAEEICLFDLEAKETVSPADGQVFKYFVIGGILGDHPPRARTSKLRELSCEIRLLGDYQMSSDTATIVSYLITACGKNLADLPLIDNPTFQLGPNEGVEMPFRYLTNPDTGRPLVPKGFIRNLRRQNAASLVVNSIKKWVDNYAVDFLENPEMTKTLQAFMSSIDPSDTASVLHLGRALDRLLANNPADRNGRGRGGALSVEELTQSEVSAVALARARLDQAKDSSQGGQDRQGTNLDRLIGRWANPRPSAPIAGTRYASFLEIDPLEFARQLTMIEFELFCQIRAQDFHDLAWMSKNKETLAFGATQLTRWSTRISHWVITEIVSHTSDIKARAQCYERFLVIAGHLDKMNNFNGCIEILTALNSSPVYRLKNTVAYLPTKVRRESEKLFRSFSSDLNYKNLRQRVQQHNDVPLIPFPGVYMQDLVFLDGGAKNFLDEDKGVINFIKHATASRYITSLLKHQKLEYTFEIKKEIRDFICTGLPIIQSEDEHYNLSLQCEPRGTN</sequence>
<dbReference type="InterPro" id="IPR007364">
    <property type="entry name" value="SFM1-like"/>
</dbReference>
<keyword evidence="5" id="KW-1185">Reference proteome</keyword>
<dbReference type="InterPro" id="IPR008937">
    <property type="entry name" value="Ras-like_GEF"/>
</dbReference>
<dbReference type="GO" id="GO:0008168">
    <property type="term" value="F:methyltransferase activity"/>
    <property type="evidence" value="ECO:0007669"/>
    <property type="project" value="InterPro"/>
</dbReference>
<reference evidence="4" key="1">
    <citation type="submission" date="2013-04" db="EMBL/GenBank/DDBJ databases">
        <title>The Genome Sequence of Fonticula alba ATCC 38817.</title>
        <authorList>
            <consortium name="The Broad Institute Genomics Platform"/>
            <person name="Russ C."/>
            <person name="Cuomo C."/>
            <person name="Burger G."/>
            <person name="Gray M.W."/>
            <person name="Holland P.W.H."/>
            <person name="King N."/>
            <person name="Lang F.B.F."/>
            <person name="Roger A.J."/>
            <person name="Ruiz-Trillo I."/>
            <person name="Brown M."/>
            <person name="Walker B."/>
            <person name="Young S."/>
            <person name="Zeng Q."/>
            <person name="Gargeya S."/>
            <person name="Fitzgerald M."/>
            <person name="Haas B."/>
            <person name="Abouelleil A."/>
            <person name="Allen A.W."/>
            <person name="Alvarado L."/>
            <person name="Arachchi H.M."/>
            <person name="Berlin A.M."/>
            <person name="Chapman S.B."/>
            <person name="Gainer-Dewar J."/>
            <person name="Goldberg J."/>
            <person name="Griggs A."/>
            <person name="Gujja S."/>
            <person name="Hansen M."/>
            <person name="Howarth C."/>
            <person name="Imamovic A."/>
            <person name="Ireland A."/>
            <person name="Larimer J."/>
            <person name="McCowan C."/>
            <person name="Murphy C."/>
            <person name="Pearson M."/>
            <person name="Poon T.W."/>
            <person name="Priest M."/>
            <person name="Roberts A."/>
            <person name="Saif S."/>
            <person name="Shea T."/>
            <person name="Sisk P."/>
            <person name="Sykes S."/>
            <person name="Wortman J."/>
            <person name="Nusbaum C."/>
            <person name="Birren B."/>
        </authorList>
    </citation>
    <scope>NUCLEOTIDE SEQUENCE [LARGE SCALE GENOMIC DNA]</scope>
    <source>
        <strain evidence="4">ATCC 38817</strain>
    </source>
</reference>
<evidence type="ECO:0000313" key="5">
    <source>
        <dbReference type="Proteomes" id="UP000030693"/>
    </source>
</evidence>
<dbReference type="Pfam" id="PF00617">
    <property type="entry name" value="RasGEF"/>
    <property type="match status" value="1"/>
</dbReference>
<dbReference type="PANTHER" id="PTHR23113:SF363">
    <property type="entry name" value="PROTEIN SON OF SEVENLESS"/>
    <property type="match status" value="1"/>
</dbReference>
<dbReference type="RefSeq" id="XP_009496604.1">
    <property type="nucleotide sequence ID" value="XM_009498329.1"/>
</dbReference>
<evidence type="ECO:0000313" key="4">
    <source>
        <dbReference type="EMBL" id="KCV69033.1"/>
    </source>
</evidence>
<accession>A0A058Z547</accession>
<evidence type="ECO:0000256" key="2">
    <source>
        <dbReference type="PROSITE-ProRule" id="PRU00168"/>
    </source>
</evidence>
<feature type="domain" description="Ras-GEF" evidence="3">
    <location>
        <begin position="352"/>
        <end position="589"/>
    </location>
</feature>
<dbReference type="Gene3D" id="1.10.840.10">
    <property type="entry name" value="Ras guanine-nucleotide exchange factors catalytic domain"/>
    <property type="match status" value="1"/>
</dbReference>
<dbReference type="PROSITE" id="PS50009">
    <property type="entry name" value="RASGEF_CAT"/>
    <property type="match status" value="1"/>
</dbReference>